<dbReference type="Proteomes" id="UP001652625">
    <property type="component" value="Chromosome 09"/>
</dbReference>
<proteinExistence type="predicted"/>
<keyword evidence="1" id="KW-1185">Reference proteome</keyword>
<dbReference type="RefSeq" id="XP_065662045.1">
    <property type="nucleotide sequence ID" value="XM_065805973.1"/>
</dbReference>
<organism evidence="1 2">
    <name type="scientific">Hydra vulgaris</name>
    <name type="common">Hydra</name>
    <name type="synonym">Hydra attenuata</name>
    <dbReference type="NCBI Taxonomy" id="6087"/>
    <lineage>
        <taxon>Eukaryota</taxon>
        <taxon>Metazoa</taxon>
        <taxon>Cnidaria</taxon>
        <taxon>Hydrozoa</taxon>
        <taxon>Hydroidolina</taxon>
        <taxon>Anthoathecata</taxon>
        <taxon>Aplanulata</taxon>
        <taxon>Hydridae</taxon>
        <taxon>Hydra</taxon>
    </lineage>
</organism>
<dbReference type="GeneID" id="136084850"/>
<reference evidence="2" key="1">
    <citation type="submission" date="2025-08" db="UniProtKB">
        <authorList>
            <consortium name="RefSeq"/>
        </authorList>
    </citation>
    <scope>IDENTIFICATION</scope>
</reference>
<protein>
    <submittedName>
        <fullName evidence="2">Uncharacterized protein LOC136084850 isoform X1</fullName>
    </submittedName>
</protein>
<gene>
    <name evidence="2" type="primary">LOC136084850</name>
</gene>
<name>A0ABM4CJW4_HYDVU</name>
<sequence>MKNIYDLANQTDTSLSSDAVVSSTSASGSATFDAGLLFHQFLRFLQSTQPSTVPSTSDTVVTSTSVTSTVSTTGMVVPAAQSSPEFTYQVYPTTSFVACKQIQQVLWLANKYSKFCDLQMGTTSFVACN</sequence>
<accession>A0ABM4CJW4</accession>
<evidence type="ECO:0000313" key="2">
    <source>
        <dbReference type="RefSeq" id="XP_065662045.1"/>
    </source>
</evidence>
<evidence type="ECO:0000313" key="1">
    <source>
        <dbReference type="Proteomes" id="UP001652625"/>
    </source>
</evidence>